<reference evidence="2" key="1">
    <citation type="submission" date="2016-10" db="EMBL/GenBank/DDBJ databases">
        <authorList>
            <person name="Varghese N."/>
            <person name="Submissions S."/>
        </authorList>
    </citation>
    <scope>NUCLEOTIDE SEQUENCE [LARGE SCALE GENOMIC DNA]</scope>
    <source>
        <strain evidence="2">CGMCC 1.8911</strain>
    </source>
</reference>
<evidence type="ECO:0000313" key="1">
    <source>
        <dbReference type="EMBL" id="SDK42526.1"/>
    </source>
</evidence>
<proteinExistence type="predicted"/>
<dbReference type="EMBL" id="FNFI01000008">
    <property type="protein sequence ID" value="SDK42526.1"/>
    <property type="molecule type" value="Genomic_DNA"/>
</dbReference>
<name>A0A1G9BSX2_9STAP</name>
<evidence type="ECO:0000313" key="2">
    <source>
        <dbReference type="Proteomes" id="UP000242700"/>
    </source>
</evidence>
<protein>
    <submittedName>
        <fullName evidence="1">Uncharacterized protein</fullName>
    </submittedName>
</protein>
<dbReference type="Proteomes" id="UP000242700">
    <property type="component" value="Unassembled WGS sequence"/>
</dbReference>
<accession>A0A1G9BSX2</accession>
<sequence length="67" mass="7860">MRVTPNAIQGECMALIKHQGWPIYKEYPKGFYDKKFVVAVGRQLQNDCSDYTVKLAERKEDFVLRVH</sequence>
<dbReference type="STRING" id="586411.SAMN05216187_108101"/>
<organism evidence="1 2">
    <name type="scientific">Jeotgalicoccus aerolatus</name>
    <dbReference type="NCBI Taxonomy" id="709510"/>
    <lineage>
        <taxon>Bacteria</taxon>
        <taxon>Bacillati</taxon>
        <taxon>Bacillota</taxon>
        <taxon>Bacilli</taxon>
        <taxon>Bacillales</taxon>
        <taxon>Staphylococcaceae</taxon>
        <taxon>Jeotgalicoccus</taxon>
    </lineage>
</organism>
<dbReference type="AlphaFoldDB" id="A0A1G9BSX2"/>
<gene>
    <name evidence="1" type="ORF">SAMN05216187_108101</name>
</gene>
<dbReference type="RefSeq" id="WP_143016429.1">
    <property type="nucleotide sequence ID" value="NZ_FNFI01000008.1"/>
</dbReference>